<dbReference type="GO" id="GO:0005783">
    <property type="term" value="C:endoplasmic reticulum"/>
    <property type="evidence" value="ECO:0007669"/>
    <property type="project" value="TreeGrafter"/>
</dbReference>
<keyword evidence="5" id="KW-0408">Iron</keyword>
<evidence type="ECO:0000256" key="5">
    <source>
        <dbReference type="ARBA" id="ARBA00023004"/>
    </source>
</evidence>
<dbReference type="GO" id="GO:0004656">
    <property type="term" value="F:procollagen-proline 4-dioxygenase activity"/>
    <property type="evidence" value="ECO:0007669"/>
    <property type="project" value="TreeGrafter"/>
</dbReference>
<dbReference type="EMBL" id="CAJNNW010008315">
    <property type="protein sequence ID" value="CAE8649921.1"/>
    <property type="molecule type" value="Genomic_DNA"/>
</dbReference>
<accession>A0A813IHL3</accession>
<evidence type="ECO:0000256" key="6">
    <source>
        <dbReference type="SAM" id="MobiDB-lite"/>
    </source>
</evidence>
<evidence type="ECO:0000256" key="4">
    <source>
        <dbReference type="ARBA" id="ARBA00023002"/>
    </source>
</evidence>
<keyword evidence="2" id="KW-0479">Metal-binding</keyword>
<dbReference type="AlphaFoldDB" id="A0A813IHL3"/>
<sequence>SDSIWWTTPRPPQRSRRRKTRDFVTGGDRLAAAAAAAARVKFDKPREEAAELSFLDRLKLAAIASEAEKGEFWTSRAGLPLLETRSQEASSSSSVSVSGSSVAGCNWPETEELKDILSDEECLHICTLLEATGGFCEGRRVATCPKAIRRNDVLVWLAPADVMEELWSRVQGPLLAMLATSQSSSYEHAVGLNARLRCYRYSAGHVFEPHHDGSQAGARLALPDARSFREDDRLYSRHSLLIYLNSSERAEGGDFAGGATALLPDGEGSAALRVLPMRGFGLVFPHGDHPRSLLHAGEAVLSGTKYVIRTDVLFAQASRLGLRKVAG</sequence>
<comment type="caution">
    <text evidence="8">The sequence shown here is derived from an EMBL/GenBank/DDBJ whole genome shotgun (WGS) entry which is preliminary data.</text>
</comment>
<feature type="non-terminal residue" evidence="8">
    <location>
        <position position="1"/>
    </location>
</feature>
<dbReference type="GO" id="GO:0005506">
    <property type="term" value="F:iron ion binding"/>
    <property type="evidence" value="ECO:0007669"/>
    <property type="project" value="InterPro"/>
</dbReference>
<keyword evidence="4" id="KW-0560">Oxidoreductase</keyword>
<name>A0A813IHL3_POLGL</name>
<feature type="region of interest" description="Disordered" evidence="6">
    <location>
        <begin position="1"/>
        <end position="22"/>
    </location>
</feature>
<dbReference type="Proteomes" id="UP000626109">
    <property type="component" value="Unassembled WGS sequence"/>
</dbReference>
<evidence type="ECO:0000256" key="2">
    <source>
        <dbReference type="ARBA" id="ARBA00022723"/>
    </source>
</evidence>
<feature type="domain" description="Fe2OG dioxygenase" evidence="7">
    <location>
        <begin position="191"/>
        <end position="317"/>
    </location>
</feature>
<dbReference type="SMART" id="SM00702">
    <property type="entry name" value="P4Hc"/>
    <property type="match status" value="1"/>
</dbReference>
<reference evidence="8" key="1">
    <citation type="submission" date="2021-02" db="EMBL/GenBank/DDBJ databases">
        <authorList>
            <person name="Dougan E. K."/>
            <person name="Rhodes N."/>
            <person name="Thang M."/>
            <person name="Chan C."/>
        </authorList>
    </citation>
    <scope>NUCLEOTIDE SEQUENCE</scope>
</reference>
<dbReference type="PROSITE" id="PS51471">
    <property type="entry name" value="FE2OG_OXY"/>
    <property type="match status" value="1"/>
</dbReference>
<proteinExistence type="predicted"/>
<organism evidence="8 9">
    <name type="scientific">Polarella glacialis</name>
    <name type="common">Dinoflagellate</name>
    <dbReference type="NCBI Taxonomy" id="89957"/>
    <lineage>
        <taxon>Eukaryota</taxon>
        <taxon>Sar</taxon>
        <taxon>Alveolata</taxon>
        <taxon>Dinophyceae</taxon>
        <taxon>Suessiales</taxon>
        <taxon>Suessiaceae</taxon>
        <taxon>Polarella</taxon>
    </lineage>
</organism>
<evidence type="ECO:0000313" key="9">
    <source>
        <dbReference type="Proteomes" id="UP000626109"/>
    </source>
</evidence>
<keyword evidence="3" id="KW-0223">Dioxygenase</keyword>
<dbReference type="InterPro" id="IPR005123">
    <property type="entry name" value="Oxoglu/Fe-dep_dioxygenase_dom"/>
</dbReference>
<dbReference type="Pfam" id="PF13640">
    <property type="entry name" value="2OG-FeII_Oxy_3"/>
    <property type="match status" value="1"/>
</dbReference>
<evidence type="ECO:0000256" key="1">
    <source>
        <dbReference type="ARBA" id="ARBA00001961"/>
    </source>
</evidence>
<dbReference type="PANTHER" id="PTHR10869">
    <property type="entry name" value="PROLYL 4-HYDROXYLASE ALPHA SUBUNIT"/>
    <property type="match status" value="1"/>
</dbReference>
<evidence type="ECO:0000313" key="8">
    <source>
        <dbReference type="EMBL" id="CAE8649921.1"/>
    </source>
</evidence>
<dbReference type="InterPro" id="IPR045054">
    <property type="entry name" value="P4HA-like"/>
</dbReference>
<dbReference type="GO" id="GO:0031418">
    <property type="term" value="F:L-ascorbic acid binding"/>
    <property type="evidence" value="ECO:0007669"/>
    <property type="project" value="InterPro"/>
</dbReference>
<gene>
    <name evidence="8" type="ORF">PGLA2088_LOCUS7852</name>
</gene>
<comment type="cofactor">
    <cofactor evidence="1">
        <name>L-ascorbate</name>
        <dbReference type="ChEBI" id="CHEBI:38290"/>
    </cofactor>
</comment>
<dbReference type="PANTHER" id="PTHR10869:SF247">
    <property type="entry name" value="FE2OG DIOXYGENASE DOMAIN-CONTAINING PROTEIN"/>
    <property type="match status" value="1"/>
</dbReference>
<protein>
    <recommendedName>
        <fullName evidence="7">Fe2OG dioxygenase domain-containing protein</fullName>
    </recommendedName>
</protein>
<dbReference type="Gene3D" id="2.60.120.620">
    <property type="entry name" value="q2cbj1_9rhob like domain"/>
    <property type="match status" value="1"/>
</dbReference>
<dbReference type="InterPro" id="IPR044862">
    <property type="entry name" value="Pro_4_hyd_alph_FE2OG_OXY"/>
</dbReference>
<evidence type="ECO:0000259" key="7">
    <source>
        <dbReference type="PROSITE" id="PS51471"/>
    </source>
</evidence>
<dbReference type="InterPro" id="IPR006620">
    <property type="entry name" value="Pro_4_hyd_alph"/>
</dbReference>
<evidence type="ECO:0000256" key="3">
    <source>
        <dbReference type="ARBA" id="ARBA00022964"/>
    </source>
</evidence>